<dbReference type="STRING" id="402384.HM131_17125"/>
<dbReference type="PRINTS" id="PR01790">
    <property type="entry name" value="SMP30FAMILY"/>
</dbReference>
<dbReference type="Pfam" id="PF08450">
    <property type="entry name" value="SGL"/>
    <property type="match status" value="1"/>
</dbReference>
<dbReference type="Proteomes" id="UP000192527">
    <property type="component" value="Chromosome"/>
</dbReference>
<dbReference type="GO" id="GO:0019853">
    <property type="term" value="P:L-ascorbic acid biosynthetic process"/>
    <property type="evidence" value="ECO:0007669"/>
    <property type="project" value="TreeGrafter"/>
</dbReference>
<keyword evidence="3" id="KW-0479">Metal-binding</keyword>
<feature type="binding site" evidence="3">
    <location>
        <position position="100"/>
    </location>
    <ligand>
        <name>substrate</name>
    </ligand>
</feature>
<dbReference type="Gene3D" id="2.120.10.30">
    <property type="entry name" value="TolB, C-terminal domain"/>
    <property type="match status" value="1"/>
</dbReference>
<feature type="binding site" evidence="3">
    <location>
        <position position="146"/>
    </location>
    <ligand>
        <name>a divalent metal cation</name>
        <dbReference type="ChEBI" id="CHEBI:60240"/>
    </ligand>
</feature>
<name>A0A1W5ZYU2_9BACI</name>
<proteinExistence type="inferred from homology"/>
<feature type="binding site" evidence="3">
    <location>
        <position position="15"/>
    </location>
    <ligand>
        <name>a divalent metal cation</name>
        <dbReference type="ChEBI" id="CHEBI:60240"/>
    </ligand>
</feature>
<dbReference type="PANTHER" id="PTHR10907:SF47">
    <property type="entry name" value="REGUCALCIN"/>
    <property type="match status" value="1"/>
</dbReference>
<dbReference type="SUPFAM" id="SSF63829">
    <property type="entry name" value="Calcium-dependent phosphotriesterase"/>
    <property type="match status" value="1"/>
</dbReference>
<feature type="binding site" evidence="3">
    <location>
        <position position="196"/>
    </location>
    <ligand>
        <name>a divalent metal cation</name>
        <dbReference type="ChEBI" id="CHEBI:60240"/>
    </ligand>
</feature>
<protein>
    <submittedName>
        <fullName evidence="5">SMP-30/gluconolaconase/LRE domain protein</fullName>
    </submittedName>
</protein>
<feature type="binding site" evidence="3">
    <location>
        <position position="98"/>
    </location>
    <ligand>
        <name>substrate</name>
    </ligand>
</feature>
<reference evidence="5 6" key="1">
    <citation type="submission" date="2017-04" db="EMBL/GenBank/DDBJ databases">
        <title>The whole genome sequencing and assembly of Halobacillus mangrovi strain.</title>
        <authorList>
            <person name="Lee S.-J."/>
            <person name="Park M.-K."/>
            <person name="Kim J.-Y."/>
            <person name="Lee Y.-J."/>
            <person name="Yi H."/>
            <person name="Bahn Y.-S."/>
            <person name="Kim J.F."/>
            <person name="Lee D.-W."/>
        </authorList>
    </citation>
    <scope>NUCLEOTIDE SEQUENCE [LARGE SCALE GENOMIC DNA]</scope>
    <source>
        <strain evidence="5 6">KTB 131</strain>
    </source>
</reference>
<dbReference type="EMBL" id="CP020772">
    <property type="protein sequence ID" value="ARI78452.1"/>
    <property type="molecule type" value="Genomic_DNA"/>
</dbReference>
<keyword evidence="6" id="KW-1185">Reference proteome</keyword>
<evidence type="ECO:0000256" key="3">
    <source>
        <dbReference type="PIRSR" id="PIRSR605511-2"/>
    </source>
</evidence>
<dbReference type="GO" id="GO:0005509">
    <property type="term" value="F:calcium ion binding"/>
    <property type="evidence" value="ECO:0007669"/>
    <property type="project" value="TreeGrafter"/>
</dbReference>
<feature type="binding site" evidence="3">
    <location>
        <position position="118"/>
    </location>
    <ligand>
        <name>substrate</name>
    </ligand>
</feature>
<comment type="cofactor">
    <cofactor evidence="3">
        <name>Zn(2+)</name>
        <dbReference type="ChEBI" id="CHEBI:29105"/>
    </cofactor>
    <text evidence="3">Binds 1 divalent metal cation per subunit.</text>
</comment>
<keyword evidence="3" id="KW-0862">Zinc</keyword>
<evidence type="ECO:0000313" key="5">
    <source>
        <dbReference type="EMBL" id="ARI78452.1"/>
    </source>
</evidence>
<evidence type="ECO:0000313" key="6">
    <source>
        <dbReference type="Proteomes" id="UP000192527"/>
    </source>
</evidence>
<feature type="domain" description="SMP-30/Gluconolactonase/LRE-like region" evidence="4">
    <location>
        <begin position="13"/>
        <end position="256"/>
    </location>
</feature>
<dbReference type="KEGG" id="hmn:HM131_17125"/>
<dbReference type="FunFam" id="2.120.10.30:FF:000126">
    <property type="entry name" value="Senescence marker protein-30"/>
    <property type="match status" value="1"/>
</dbReference>
<dbReference type="InterPro" id="IPR005511">
    <property type="entry name" value="SMP-30"/>
</dbReference>
<dbReference type="OrthoDB" id="2633250at2"/>
<evidence type="ECO:0000259" key="4">
    <source>
        <dbReference type="Pfam" id="PF08450"/>
    </source>
</evidence>
<comment type="similarity">
    <text evidence="1">Belongs to the SMP-30/CGR1 family.</text>
</comment>
<dbReference type="InterPro" id="IPR011042">
    <property type="entry name" value="6-blade_b-propeller_TolB-like"/>
</dbReference>
<dbReference type="InterPro" id="IPR013658">
    <property type="entry name" value="SGL"/>
</dbReference>
<organism evidence="5 6">
    <name type="scientific">Halobacillus mangrovi</name>
    <dbReference type="NCBI Taxonomy" id="402384"/>
    <lineage>
        <taxon>Bacteria</taxon>
        <taxon>Bacillati</taxon>
        <taxon>Bacillota</taxon>
        <taxon>Bacilli</taxon>
        <taxon>Bacillales</taxon>
        <taxon>Bacillaceae</taxon>
        <taxon>Halobacillus</taxon>
    </lineage>
</organism>
<evidence type="ECO:0000256" key="1">
    <source>
        <dbReference type="ARBA" id="ARBA00008853"/>
    </source>
</evidence>
<dbReference type="RefSeq" id="WP_085030911.1">
    <property type="nucleotide sequence ID" value="NZ_CP020772.1"/>
</dbReference>
<sequence>MSVELIVDSKSLLGEGPSWDREKEILYWVDILQKQIHRYDPVQHENTTIEIGQIPGAIAPRENGEVVLALENGFYFYNWMSDELDPIDNPEEHLPQNRFNDGKCDPAGRFWAGTMDKEEQERSGTLYCLDDDLSVKEKITEVGISNGIAWSPDQTKMYYIDTPENQVFRYNYDRETGKISDPVSIISFEEEMGAPDGMTIDEEGMLWIAHFGGARVSRWNPDSGEKIEEIPVPALNVTCCVFGGKDMNELFITTARKGMSEEKLQEYPQAGGLFKVKTKVRGCESYPFMG</sequence>
<accession>A0A1W5ZYU2</accession>
<feature type="active site" description="Proton donor/acceptor" evidence="2">
    <location>
        <position position="196"/>
    </location>
</feature>
<gene>
    <name evidence="5" type="ORF">HM131_17125</name>
</gene>
<dbReference type="GO" id="GO:0004341">
    <property type="term" value="F:gluconolactonase activity"/>
    <property type="evidence" value="ECO:0007669"/>
    <property type="project" value="TreeGrafter"/>
</dbReference>
<evidence type="ECO:0000256" key="2">
    <source>
        <dbReference type="PIRSR" id="PIRSR605511-1"/>
    </source>
</evidence>
<dbReference type="AlphaFoldDB" id="A0A1W5ZYU2"/>
<dbReference type="PANTHER" id="PTHR10907">
    <property type="entry name" value="REGUCALCIN"/>
    <property type="match status" value="1"/>
</dbReference>